<evidence type="ECO:0000313" key="3">
    <source>
        <dbReference type="Proteomes" id="UP000324897"/>
    </source>
</evidence>
<dbReference type="PANTHER" id="PTHR48049">
    <property type="entry name" value="GLYCOSYLTRANSFERASE"/>
    <property type="match status" value="1"/>
</dbReference>
<name>A0A5J9WC64_9POAL</name>
<dbReference type="Gene3D" id="3.40.50.2000">
    <property type="entry name" value="Glycogen Phosphorylase B"/>
    <property type="match status" value="1"/>
</dbReference>
<dbReference type="Pfam" id="PF00201">
    <property type="entry name" value="UDPGT"/>
    <property type="match status" value="1"/>
</dbReference>
<evidence type="ECO:0000256" key="1">
    <source>
        <dbReference type="ARBA" id="ARBA00022679"/>
    </source>
</evidence>
<accession>A0A5J9WC64</accession>
<protein>
    <submittedName>
        <fullName evidence="2">Uncharacterized protein</fullName>
    </submittedName>
</protein>
<reference evidence="2 3" key="1">
    <citation type="journal article" date="2019" name="Sci. Rep.">
        <title>A high-quality genome of Eragrostis curvula grass provides insights into Poaceae evolution and supports new strategies to enhance forage quality.</title>
        <authorList>
            <person name="Carballo J."/>
            <person name="Santos B.A.C.M."/>
            <person name="Zappacosta D."/>
            <person name="Garbus I."/>
            <person name="Selva J.P."/>
            <person name="Gallo C.A."/>
            <person name="Diaz A."/>
            <person name="Albertini E."/>
            <person name="Caccamo M."/>
            <person name="Echenique V."/>
        </authorList>
    </citation>
    <scope>NUCLEOTIDE SEQUENCE [LARGE SCALE GENOMIC DNA]</scope>
    <source>
        <strain evidence="3">cv. Victoria</strain>
        <tissue evidence="2">Leaf</tissue>
    </source>
</reference>
<dbReference type="Gramene" id="TVU45505">
    <property type="protein sequence ID" value="TVU45505"/>
    <property type="gene ID" value="EJB05_04994"/>
</dbReference>
<dbReference type="SUPFAM" id="SSF53756">
    <property type="entry name" value="UDP-Glycosyltransferase/glycogen phosphorylase"/>
    <property type="match status" value="1"/>
</dbReference>
<dbReference type="OrthoDB" id="668968at2759"/>
<keyword evidence="1" id="KW-0808">Transferase</keyword>
<proteinExistence type="predicted"/>
<dbReference type="PANTHER" id="PTHR48049:SF60">
    <property type="entry name" value="UDP-GLYCOSYLTRANSFERASE 91B1"/>
    <property type="match status" value="1"/>
</dbReference>
<keyword evidence="3" id="KW-1185">Reference proteome</keyword>
<gene>
    <name evidence="2" type="ORF">EJB05_04994</name>
</gene>
<dbReference type="Proteomes" id="UP000324897">
    <property type="component" value="Chromosome 5"/>
</dbReference>
<comment type="caution">
    <text evidence="2">The sequence shown here is derived from an EMBL/GenBank/DDBJ whole genome shotgun (WGS) entry which is preliminary data.</text>
</comment>
<dbReference type="GO" id="GO:0035251">
    <property type="term" value="F:UDP-glucosyltransferase activity"/>
    <property type="evidence" value="ECO:0007669"/>
    <property type="project" value="InterPro"/>
</dbReference>
<dbReference type="EMBL" id="RWGY01000004">
    <property type="protein sequence ID" value="TVU45505.1"/>
    <property type="molecule type" value="Genomic_DNA"/>
</dbReference>
<organism evidence="2 3">
    <name type="scientific">Eragrostis curvula</name>
    <name type="common">weeping love grass</name>
    <dbReference type="NCBI Taxonomy" id="38414"/>
    <lineage>
        <taxon>Eukaryota</taxon>
        <taxon>Viridiplantae</taxon>
        <taxon>Streptophyta</taxon>
        <taxon>Embryophyta</taxon>
        <taxon>Tracheophyta</taxon>
        <taxon>Spermatophyta</taxon>
        <taxon>Magnoliopsida</taxon>
        <taxon>Liliopsida</taxon>
        <taxon>Poales</taxon>
        <taxon>Poaceae</taxon>
        <taxon>PACMAD clade</taxon>
        <taxon>Chloridoideae</taxon>
        <taxon>Eragrostideae</taxon>
        <taxon>Eragrostidinae</taxon>
        <taxon>Eragrostis</taxon>
    </lineage>
</organism>
<dbReference type="AlphaFoldDB" id="A0A5J9WC64"/>
<feature type="non-terminal residue" evidence="2">
    <location>
        <position position="1"/>
    </location>
</feature>
<dbReference type="InterPro" id="IPR002213">
    <property type="entry name" value="UDP_glucos_trans"/>
</dbReference>
<dbReference type="InterPro" id="IPR050481">
    <property type="entry name" value="UDP-glycosyltransf_plant"/>
</dbReference>
<sequence length="168" mass="19464">MRVLAPRGSWAVSGFGRRVVQELAPGFKERTEGRGLVRMGWVPYISILAHRVVGAFLMHCCWSSEGLLFGHPLIMLPIYGEQWTNARCMEGKKVPRNENDRSFDHEGIVRIIWAVILEEETKQVFLTNAKKLRKVVGDYELHEHYIDQFSQQLRYYKKRSRTERASGG</sequence>
<evidence type="ECO:0000313" key="2">
    <source>
        <dbReference type="EMBL" id="TVU45505.1"/>
    </source>
</evidence>